<proteinExistence type="predicted"/>
<keyword evidence="2" id="KW-1185">Reference proteome</keyword>
<gene>
    <name evidence="1" type="ORF">Sango_1913000</name>
</gene>
<sequence>MRSKKSKVIIQPPLHQIQVINLKGIVALEENDEPLNFEEAIKGKKWIQAMEEEILSIEKNDTWEIATLPNGDEAIGVKWEFKIKRNAK</sequence>
<accession>A0AAE1WJP8</accession>
<reference evidence="1" key="1">
    <citation type="submission" date="2020-06" db="EMBL/GenBank/DDBJ databases">
        <authorList>
            <person name="Li T."/>
            <person name="Hu X."/>
            <person name="Zhang T."/>
            <person name="Song X."/>
            <person name="Zhang H."/>
            <person name="Dai N."/>
            <person name="Sheng W."/>
            <person name="Hou X."/>
            <person name="Wei L."/>
        </authorList>
    </citation>
    <scope>NUCLEOTIDE SEQUENCE</scope>
    <source>
        <strain evidence="1">K16</strain>
        <tissue evidence="1">Leaf</tissue>
    </source>
</reference>
<comment type="caution">
    <text evidence="1">The sequence shown here is derived from an EMBL/GenBank/DDBJ whole genome shotgun (WGS) entry which is preliminary data.</text>
</comment>
<reference evidence="1" key="2">
    <citation type="journal article" date="2024" name="Plant">
        <title>Genomic evolution and insights into agronomic trait innovations of Sesamum species.</title>
        <authorList>
            <person name="Miao H."/>
            <person name="Wang L."/>
            <person name="Qu L."/>
            <person name="Liu H."/>
            <person name="Sun Y."/>
            <person name="Le M."/>
            <person name="Wang Q."/>
            <person name="Wei S."/>
            <person name="Zheng Y."/>
            <person name="Lin W."/>
            <person name="Duan Y."/>
            <person name="Cao H."/>
            <person name="Xiong S."/>
            <person name="Wang X."/>
            <person name="Wei L."/>
            <person name="Li C."/>
            <person name="Ma Q."/>
            <person name="Ju M."/>
            <person name="Zhao R."/>
            <person name="Li G."/>
            <person name="Mu C."/>
            <person name="Tian Q."/>
            <person name="Mei H."/>
            <person name="Zhang T."/>
            <person name="Gao T."/>
            <person name="Zhang H."/>
        </authorList>
    </citation>
    <scope>NUCLEOTIDE SEQUENCE</scope>
    <source>
        <strain evidence="1">K16</strain>
    </source>
</reference>
<dbReference type="AlphaFoldDB" id="A0AAE1WJP8"/>
<evidence type="ECO:0000313" key="1">
    <source>
        <dbReference type="EMBL" id="KAK4394422.1"/>
    </source>
</evidence>
<organism evidence="1 2">
    <name type="scientific">Sesamum angolense</name>
    <dbReference type="NCBI Taxonomy" id="2727404"/>
    <lineage>
        <taxon>Eukaryota</taxon>
        <taxon>Viridiplantae</taxon>
        <taxon>Streptophyta</taxon>
        <taxon>Embryophyta</taxon>
        <taxon>Tracheophyta</taxon>
        <taxon>Spermatophyta</taxon>
        <taxon>Magnoliopsida</taxon>
        <taxon>eudicotyledons</taxon>
        <taxon>Gunneridae</taxon>
        <taxon>Pentapetalae</taxon>
        <taxon>asterids</taxon>
        <taxon>lamiids</taxon>
        <taxon>Lamiales</taxon>
        <taxon>Pedaliaceae</taxon>
        <taxon>Sesamum</taxon>
    </lineage>
</organism>
<dbReference type="EMBL" id="JACGWL010000010">
    <property type="protein sequence ID" value="KAK4394422.1"/>
    <property type="molecule type" value="Genomic_DNA"/>
</dbReference>
<name>A0AAE1WJP8_9LAMI</name>
<evidence type="ECO:0000313" key="2">
    <source>
        <dbReference type="Proteomes" id="UP001289374"/>
    </source>
</evidence>
<dbReference type="Proteomes" id="UP001289374">
    <property type="component" value="Unassembled WGS sequence"/>
</dbReference>
<protein>
    <submittedName>
        <fullName evidence="1">Uncharacterized protein</fullName>
    </submittedName>
</protein>